<dbReference type="PATRIC" id="fig|1391654.3.peg.4756"/>
<dbReference type="KEGG" id="llu:AKJ09_04691"/>
<dbReference type="InterPro" id="IPR013221">
    <property type="entry name" value="Mur_ligase_cen"/>
</dbReference>
<feature type="compositionally biased region" description="Gly residues" evidence="12">
    <location>
        <begin position="491"/>
        <end position="501"/>
    </location>
</feature>
<keyword evidence="6 10" id="KW-0133">Cell shape</keyword>
<evidence type="ECO:0000256" key="10">
    <source>
        <dbReference type="HAMAP-Rule" id="MF_02019"/>
    </source>
</evidence>
<dbReference type="Pfam" id="PF08245">
    <property type="entry name" value="Mur_ligase_M"/>
    <property type="match status" value="1"/>
</dbReference>
<dbReference type="InterPro" id="IPR004101">
    <property type="entry name" value="Mur_ligase_C"/>
</dbReference>
<dbReference type="PANTHER" id="PTHR43024">
    <property type="entry name" value="UDP-N-ACETYLMURAMOYL-TRIPEPTIDE--D-ALANYL-D-ALANINE LIGASE"/>
    <property type="match status" value="1"/>
</dbReference>
<keyword evidence="9 10" id="KW-0961">Cell wall biogenesis/degradation</keyword>
<keyword evidence="4 10" id="KW-0547">Nucleotide-binding</keyword>
<dbReference type="InterPro" id="IPR035911">
    <property type="entry name" value="MurE/MurF_N"/>
</dbReference>
<evidence type="ECO:0000259" key="14">
    <source>
        <dbReference type="Pfam" id="PF02875"/>
    </source>
</evidence>
<dbReference type="GO" id="GO:0005524">
    <property type="term" value="F:ATP binding"/>
    <property type="evidence" value="ECO:0007669"/>
    <property type="project" value="UniProtKB-UniRule"/>
</dbReference>
<evidence type="ECO:0000256" key="9">
    <source>
        <dbReference type="ARBA" id="ARBA00023316"/>
    </source>
</evidence>
<keyword evidence="1 10" id="KW-0963">Cytoplasm</keyword>
<comment type="function">
    <text evidence="10 11">Involved in cell wall formation. Catalyzes the final step in the synthesis of UDP-N-acetylmuramoyl-pentapeptide, the precursor of murein.</text>
</comment>
<comment type="pathway">
    <text evidence="10 11">Cell wall biogenesis; peptidoglycan biosynthesis.</text>
</comment>
<dbReference type="Pfam" id="PF01225">
    <property type="entry name" value="Mur_ligase"/>
    <property type="match status" value="1"/>
</dbReference>
<dbReference type="SUPFAM" id="SSF53623">
    <property type="entry name" value="MurD-like peptide ligases, catalytic domain"/>
    <property type="match status" value="1"/>
</dbReference>
<dbReference type="Gene3D" id="3.40.1390.10">
    <property type="entry name" value="MurE/MurF, N-terminal domain"/>
    <property type="match status" value="1"/>
</dbReference>
<dbReference type="GO" id="GO:0009252">
    <property type="term" value="P:peptidoglycan biosynthetic process"/>
    <property type="evidence" value="ECO:0007669"/>
    <property type="project" value="UniProtKB-UniRule"/>
</dbReference>
<evidence type="ECO:0000313" key="17">
    <source>
        <dbReference type="Proteomes" id="UP000064967"/>
    </source>
</evidence>
<comment type="catalytic activity">
    <reaction evidence="10 11">
        <text>D-alanyl-D-alanine + UDP-N-acetyl-alpha-D-muramoyl-L-alanyl-gamma-D-glutamyl-meso-2,6-diaminopimelate + ATP = UDP-N-acetyl-alpha-D-muramoyl-L-alanyl-gamma-D-glutamyl-meso-2,6-diaminopimeloyl-D-alanyl-D-alanine + ADP + phosphate + H(+)</text>
        <dbReference type="Rhea" id="RHEA:28374"/>
        <dbReference type="ChEBI" id="CHEBI:15378"/>
        <dbReference type="ChEBI" id="CHEBI:30616"/>
        <dbReference type="ChEBI" id="CHEBI:43474"/>
        <dbReference type="ChEBI" id="CHEBI:57822"/>
        <dbReference type="ChEBI" id="CHEBI:61386"/>
        <dbReference type="ChEBI" id="CHEBI:83905"/>
        <dbReference type="ChEBI" id="CHEBI:456216"/>
        <dbReference type="EC" id="6.3.2.10"/>
    </reaction>
</comment>
<dbReference type="Proteomes" id="UP000064967">
    <property type="component" value="Chromosome"/>
</dbReference>
<dbReference type="GO" id="GO:0071555">
    <property type="term" value="P:cell wall organization"/>
    <property type="evidence" value="ECO:0007669"/>
    <property type="project" value="UniProtKB-KW"/>
</dbReference>
<keyword evidence="17" id="KW-1185">Reference proteome</keyword>
<dbReference type="Gene3D" id="3.40.1190.10">
    <property type="entry name" value="Mur-like, catalytic domain"/>
    <property type="match status" value="1"/>
</dbReference>
<evidence type="ECO:0000256" key="6">
    <source>
        <dbReference type="ARBA" id="ARBA00022960"/>
    </source>
</evidence>
<proteinExistence type="inferred from homology"/>
<evidence type="ECO:0000256" key="5">
    <source>
        <dbReference type="ARBA" id="ARBA00022840"/>
    </source>
</evidence>
<evidence type="ECO:0000256" key="2">
    <source>
        <dbReference type="ARBA" id="ARBA00022598"/>
    </source>
</evidence>
<dbReference type="SUPFAM" id="SSF63418">
    <property type="entry name" value="MurE/MurF N-terminal domain"/>
    <property type="match status" value="1"/>
</dbReference>
<dbReference type="GO" id="GO:0008360">
    <property type="term" value="P:regulation of cell shape"/>
    <property type="evidence" value="ECO:0007669"/>
    <property type="project" value="UniProtKB-KW"/>
</dbReference>
<dbReference type="GO" id="GO:0051301">
    <property type="term" value="P:cell division"/>
    <property type="evidence" value="ECO:0007669"/>
    <property type="project" value="UniProtKB-KW"/>
</dbReference>
<protein>
    <recommendedName>
        <fullName evidence="10 11">UDP-N-acetylmuramoyl-tripeptide--D-alanyl-D-alanine ligase</fullName>
        <ecNumber evidence="10 11">6.3.2.10</ecNumber>
    </recommendedName>
    <alternativeName>
        <fullName evidence="10">D-alanyl-D-alanine-adding enzyme</fullName>
    </alternativeName>
</protein>
<name>A0A0K1PWY4_9BACT</name>
<keyword evidence="7 10" id="KW-0573">Peptidoglycan synthesis</keyword>
<evidence type="ECO:0000256" key="7">
    <source>
        <dbReference type="ARBA" id="ARBA00022984"/>
    </source>
</evidence>
<dbReference type="InterPro" id="IPR036615">
    <property type="entry name" value="Mur_ligase_C_dom_sf"/>
</dbReference>
<dbReference type="InterPro" id="IPR051046">
    <property type="entry name" value="MurCDEF_CellWall_CoF430Synth"/>
</dbReference>
<feature type="domain" description="Mur ligase C-terminal" evidence="14">
    <location>
        <begin position="338"/>
        <end position="462"/>
    </location>
</feature>
<dbReference type="SUPFAM" id="SSF53244">
    <property type="entry name" value="MurD-like peptide ligases, peptide-binding domain"/>
    <property type="match status" value="1"/>
</dbReference>
<dbReference type="InterPro" id="IPR005863">
    <property type="entry name" value="UDP-N-AcMur_synth"/>
</dbReference>
<dbReference type="AlphaFoldDB" id="A0A0K1PWY4"/>
<dbReference type="RefSeq" id="WP_146649068.1">
    <property type="nucleotide sequence ID" value="NZ_CP012333.1"/>
</dbReference>
<sequence length="501" mass="51465">MATPIPANTARFSIDDVVRATKGVLAKSGSKREVVSVTTDSRAVVPGGAFVALRGASHDGHAFAAGAVERGAALLVVERGGIDVQDARFSCAVVEVDDTLAAWGDLARARVEGWRTADARRRIVAITGSAGKTTTKELTAALLGVVDKTHFTAGNLNNRIGMPAVVLALPDDCRFLVLEMGMSVPGEIDAMATIARPDVAVVTNVLVAHAEGVGGREGVMREKGGVYRALGEQGVAVINGDDDFVIRAAEGAHAKQKEIFGLAEHATYRLVRREPLGADGSRVHLACKGRELVVHLPLPGEAAAIDLAAALAAIEAASGELLSSERIDAALANLQLVGRASVKHLAGDTVVLDDTYNANPGSMRAALATLVEIAGTRRRIAVLGEMKELGPLAEAEHAALGDVIADAGVHLAIGCGGLISLALERAAARGVEVVSASSTAEAARESMSRVLPGDAVLVKGSRSVGAEKVVAVLSEVLPFSPKSASSSEGEAPGGLHRGPSR</sequence>
<feature type="domain" description="Mur ligase N-terminal catalytic" evidence="13">
    <location>
        <begin position="35"/>
        <end position="83"/>
    </location>
</feature>
<dbReference type="UniPathway" id="UPA00219"/>
<dbReference type="Gene3D" id="3.90.190.20">
    <property type="entry name" value="Mur ligase, C-terminal domain"/>
    <property type="match status" value="1"/>
</dbReference>
<evidence type="ECO:0000256" key="11">
    <source>
        <dbReference type="RuleBase" id="RU004136"/>
    </source>
</evidence>
<gene>
    <name evidence="10" type="primary">murF</name>
    <name evidence="16" type="ORF">AKJ09_04691</name>
</gene>
<dbReference type="GO" id="GO:0047480">
    <property type="term" value="F:UDP-N-acetylmuramoyl-tripeptide-D-alanyl-D-alanine ligase activity"/>
    <property type="evidence" value="ECO:0007669"/>
    <property type="project" value="UniProtKB-UniRule"/>
</dbReference>
<evidence type="ECO:0000259" key="15">
    <source>
        <dbReference type="Pfam" id="PF08245"/>
    </source>
</evidence>
<keyword evidence="3 10" id="KW-0132">Cell division</keyword>
<keyword evidence="5 10" id="KW-0067">ATP-binding</keyword>
<dbReference type="STRING" id="1391654.AKJ09_04691"/>
<dbReference type="InterPro" id="IPR000713">
    <property type="entry name" value="Mur_ligase_N"/>
</dbReference>
<dbReference type="Pfam" id="PF02875">
    <property type="entry name" value="Mur_ligase_C"/>
    <property type="match status" value="1"/>
</dbReference>
<feature type="binding site" evidence="10">
    <location>
        <begin position="128"/>
        <end position="134"/>
    </location>
    <ligand>
        <name>ATP</name>
        <dbReference type="ChEBI" id="CHEBI:30616"/>
    </ligand>
</feature>
<organism evidence="16 17">
    <name type="scientific">Labilithrix luteola</name>
    <dbReference type="NCBI Taxonomy" id="1391654"/>
    <lineage>
        <taxon>Bacteria</taxon>
        <taxon>Pseudomonadati</taxon>
        <taxon>Myxococcota</taxon>
        <taxon>Polyangia</taxon>
        <taxon>Polyangiales</taxon>
        <taxon>Labilitrichaceae</taxon>
        <taxon>Labilithrix</taxon>
    </lineage>
</organism>
<feature type="region of interest" description="Disordered" evidence="12">
    <location>
        <begin position="480"/>
        <end position="501"/>
    </location>
</feature>
<accession>A0A0K1PWY4</accession>
<evidence type="ECO:0000313" key="16">
    <source>
        <dbReference type="EMBL" id="AKU98027.1"/>
    </source>
</evidence>
<comment type="similarity">
    <text evidence="10">Belongs to the MurCDEF family. MurF subfamily.</text>
</comment>
<reference evidence="16 17" key="1">
    <citation type="submission" date="2015-08" db="EMBL/GenBank/DDBJ databases">
        <authorList>
            <person name="Babu N.S."/>
            <person name="Beckwith C.J."/>
            <person name="Beseler K.G."/>
            <person name="Brison A."/>
            <person name="Carone J.V."/>
            <person name="Caskin T.P."/>
            <person name="Diamond M."/>
            <person name="Durham M.E."/>
            <person name="Foxe J.M."/>
            <person name="Go M."/>
            <person name="Henderson B.A."/>
            <person name="Jones I.B."/>
            <person name="McGettigan J.A."/>
            <person name="Micheletti S.J."/>
            <person name="Nasrallah M.E."/>
            <person name="Ortiz D."/>
            <person name="Piller C.R."/>
            <person name="Privatt S.R."/>
            <person name="Schneider S.L."/>
            <person name="Sharp S."/>
            <person name="Smith T.C."/>
            <person name="Stanton J.D."/>
            <person name="Ullery H.E."/>
            <person name="Wilson R.J."/>
            <person name="Serrano M.G."/>
            <person name="Buck G."/>
            <person name="Lee V."/>
            <person name="Wang Y."/>
            <person name="Carvalho R."/>
            <person name="Voegtly L."/>
            <person name="Shi R."/>
            <person name="Duckworth R."/>
            <person name="Johnson A."/>
            <person name="Loviza R."/>
            <person name="Walstead R."/>
            <person name="Shah Z."/>
            <person name="Kiflezghi M."/>
            <person name="Wade K."/>
            <person name="Ball S.L."/>
            <person name="Bradley K.W."/>
            <person name="Asai D.J."/>
            <person name="Bowman C.A."/>
            <person name="Russell D.A."/>
            <person name="Pope W.H."/>
            <person name="Jacobs-Sera D."/>
            <person name="Hendrix R.W."/>
            <person name="Hatfull G.F."/>
        </authorList>
    </citation>
    <scope>NUCLEOTIDE SEQUENCE [LARGE SCALE GENOMIC DNA]</scope>
    <source>
        <strain evidence="16 17">DSM 27648</strain>
    </source>
</reference>
<dbReference type="EMBL" id="CP012333">
    <property type="protein sequence ID" value="AKU98027.1"/>
    <property type="molecule type" value="Genomic_DNA"/>
</dbReference>
<dbReference type="HAMAP" id="MF_02019">
    <property type="entry name" value="MurF"/>
    <property type="match status" value="1"/>
</dbReference>
<dbReference type="NCBIfam" id="TIGR01143">
    <property type="entry name" value="murF"/>
    <property type="match status" value="1"/>
</dbReference>
<dbReference type="PANTHER" id="PTHR43024:SF1">
    <property type="entry name" value="UDP-N-ACETYLMURAMOYL-TRIPEPTIDE--D-ALANYL-D-ALANINE LIGASE"/>
    <property type="match status" value="1"/>
</dbReference>
<evidence type="ECO:0000256" key="3">
    <source>
        <dbReference type="ARBA" id="ARBA00022618"/>
    </source>
</evidence>
<dbReference type="InterPro" id="IPR036565">
    <property type="entry name" value="Mur-like_cat_sf"/>
</dbReference>
<dbReference type="GO" id="GO:0005737">
    <property type="term" value="C:cytoplasm"/>
    <property type="evidence" value="ECO:0007669"/>
    <property type="project" value="UniProtKB-SubCell"/>
</dbReference>
<dbReference type="OrthoDB" id="9801978at2"/>
<dbReference type="GO" id="GO:0008766">
    <property type="term" value="F:UDP-N-acetylmuramoylalanyl-D-glutamyl-2,6-diaminopimelate-D-alanyl-D-alanine ligase activity"/>
    <property type="evidence" value="ECO:0007669"/>
    <property type="project" value="RHEA"/>
</dbReference>
<comment type="subcellular location">
    <subcellularLocation>
        <location evidence="10 11">Cytoplasm</location>
    </subcellularLocation>
</comment>
<evidence type="ECO:0000256" key="8">
    <source>
        <dbReference type="ARBA" id="ARBA00023306"/>
    </source>
</evidence>
<dbReference type="EC" id="6.3.2.10" evidence="10 11"/>
<evidence type="ECO:0000256" key="12">
    <source>
        <dbReference type="SAM" id="MobiDB-lite"/>
    </source>
</evidence>
<evidence type="ECO:0000256" key="1">
    <source>
        <dbReference type="ARBA" id="ARBA00022490"/>
    </source>
</evidence>
<evidence type="ECO:0000256" key="4">
    <source>
        <dbReference type="ARBA" id="ARBA00022741"/>
    </source>
</evidence>
<evidence type="ECO:0000259" key="13">
    <source>
        <dbReference type="Pfam" id="PF01225"/>
    </source>
</evidence>
<keyword evidence="8 10" id="KW-0131">Cell cycle</keyword>
<feature type="compositionally biased region" description="Low complexity" evidence="12">
    <location>
        <begin position="480"/>
        <end position="490"/>
    </location>
</feature>
<keyword evidence="2 10" id="KW-0436">Ligase</keyword>
<feature type="domain" description="Mur ligase central" evidence="15">
    <location>
        <begin position="126"/>
        <end position="313"/>
    </location>
</feature>